<gene>
    <name evidence="2" type="ORF">ALECFALPRED_001844</name>
</gene>
<evidence type="ECO:0000313" key="3">
    <source>
        <dbReference type="Proteomes" id="UP000664203"/>
    </source>
</evidence>
<feature type="compositionally biased region" description="Basic and acidic residues" evidence="1">
    <location>
        <begin position="215"/>
        <end position="228"/>
    </location>
</feature>
<feature type="compositionally biased region" description="Basic and acidic residues" evidence="1">
    <location>
        <begin position="266"/>
        <end position="275"/>
    </location>
</feature>
<feature type="compositionally biased region" description="Basic and acidic residues" evidence="1">
    <location>
        <begin position="145"/>
        <end position="185"/>
    </location>
</feature>
<proteinExistence type="predicted"/>
<dbReference type="AlphaFoldDB" id="A0A8H3II10"/>
<evidence type="ECO:0000313" key="2">
    <source>
        <dbReference type="EMBL" id="CAF9921625.1"/>
    </source>
</evidence>
<protein>
    <submittedName>
        <fullName evidence="2">Uncharacterized protein</fullName>
    </submittedName>
</protein>
<sequence>MSGEALRRAQIYREMSDEEYFQHRYDYYALNPVAKYKSWREYLEDLPHDDDDEIRETETADKSPYCRTYSPFAPRPADHGGSHNSTLLPYEDKSLHGHSRGLIEDIRYHEENIADSLLDIDIDGLPSQRGAEPSGYRTVVPRQRNIYDGDHREDAYSDRHGGGTDGPRNYEQRNELGARLDRLGDSKSGISSDREQVRQESRSCLENRFSLQVNRNDKSEPPACEERSSTATTARQDSIEPDLPPFSYFDINPCLGSPQHLPRPSSRPDHVEHHPSGGRYNAGVRALRSPVKPQEFIQAHEKQSHPSGGRYNAGVRAPQSQHGSSQQGHPCRNRTLEPNDSMFSRFEEEKSAPRCSRSA</sequence>
<dbReference type="Proteomes" id="UP000664203">
    <property type="component" value="Unassembled WGS sequence"/>
</dbReference>
<feature type="compositionally biased region" description="Basic and acidic residues" evidence="1">
    <location>
        <begin position="192"/>
        <end position="205"/>
    </location>
</feature>
<dbReference type="EMBL" id="CAJPDR010000147">
    <property type="protein sequence ID" value="CAF9921625.1"/>
    <property type="molecule type" value="Genomic_DNA"/>
</dbReference>
<feature type="region of interest" description="Disordered" evidence="1">
    <location>
        <begin position="125"/>
        <end position="359"/>
    </location>
</feature>
<organism evidence="2 3">
    <name type="scientific">Alectoria fallacina</name>
    <dbReference type="NCBI Taxonomy" id="1903189"/>
    <lineage>
        <taxon>Eukaryota</taxon>
        <taxon>Fungi</taxon>
        <taxon>Dikarya</taxon>
        <taxon>Ascomycota</taxon>
        <taxon>Pezizomycotina</taxon>
        <taxon>Lecanoromycetes</taxon>
        <taxon>OSLEUM clade</taxon>
        <taxon>Lecanoromycetidae</taxon>
        <taxon>Lecanorales</taxon>
        <taxon>Lecanorineae</taxon>
        <taxon>Parmeliaceae</taxon>
        <taxon>Alectoria</taxon>
    </lineage>
</organism>
<name>A0A8H3II10_9LECA</name>
<comment type="caution">
    <text evidence="2">The sequence shown here is derived from an EMBL/GenBank/DDBJ whole genome shotgun (WGS) entry which is preliminary data.</text>
</comment>
<reference evidence="2" key="1">
    <citation type="submission" date="2021-03" db="EMBL/GenBank/DDBJ databases">
        <authorList>
            <person name="Tagirdzhanova G."/>
        </authorList>
    </citation>
    <scope>NUCLEOTIDE SEQUENCE</scope>
</reference>
<accession>A0A8H3II10</accession>
<evidence type="ECO:0000256" key="1">
    <source>
        <dbReference type="SAM" id="MobiDB-lite"/>
    </source>
</evidence>
<keyword evidence="3" id="KW-1185">Reference proteome</keyword>
<feature type="compositionally biased region" description="Low complexity" evidence="1">
    <location>
        <begin position="319"/>
        <end position="329"/>
    </location>
</feature>